<dbReference type="EMBL" id="CP000393">
    <property type="protein sequence ID" value="ABG51454.1"/>
    <property type="molecule type" value="Genomic_DNA"/>
</dbReference>
<dbReference type="KEGG" id="ter:Tery_2225"/>
<accession>Q112X0</accession>
<name>Q112X0_TRIEI</name>
<dbReference type="PROSITE" id="PS51549">
    <property type="entry name" value="DM13"/>
    <property type="match status" value="1"/>
</dbReference>
<feature type="transmembrane region" description="Helical" evidence="1">
    <location>
        <begin position="21"/>
        <end position="40"/>
    </location>
</feature>
<evidence type="ECO:0000259" key="2">
    <source>
        <dbReference type="PROSITE" id="PS51549"/>
    </source>
</evidence>
<dbReference type="STRING" id="203124.Tery_2225"/>
<dbReference type="eggNOG" id="COG1672">
    <property type="taxonomic scope" value="Bacteria"/>
</dbReference>
<dbReference type="InterPro" id="IPR019545">
    <property type="entry name" value="DM13_domain"/>
</dbReference>
<dbReference type="InterPro" id="IPR025067">
    <property type="entry name" value="DUF4079"/>
</dbReference>
<gene>
    <name evidence="3" type="ordered locus">Tery_2225</name>
</gene>
<dbReference type="HOGENOM" id="CLU_1320404_0_0_3"/>
<evidence type="ECO:0000313" key="3">
    <source>
        <dbReference type="EMBL" id="ABG51454.1"/>
    </source>
</evidence>
<dbReference type="Pfam" id="PF10517">
    <property type="entry name" value="DM13"/>
    <property type="match status" value="1"/>
</dbReference>
<dbReference type="Pfam" id="PF13301">
    <property type="entry name" value="DUF4079"/>
    <property type="match status" value="1"/>
</dbReference>
<keyword evidence="1" id="KW-1133">Transmembrane helix</keyword>
<dbReference type="OrthoDB" id="463944at2"/>
<dbReference type="RefSeq" id="WP_011611823.1">
    <property type="nucleotide sequence ID" value="NC_008312.1"/>
</dbReference>
<proteinExistence type="predicted"/>
<evidence type="ECO:0000256" key="1">
    <source>
        <dbReference type="SAM" id="Phobius"/>
    </source>
</evidence>
<feature type="domain" description="DM13" evidence="2">
    <location>
        <begin position="104"/>
        <end position="208"/>
    </location>
</feature>
<keyword evidence="1" id="KW-0472">Membrane</keyword>
<organism evidence="3">
    <name type="scientific">Trichodesmium erythraeum (strain IMS101)</name>
    <dbReference type="NCBI Taxonomy" id="203124"/>
    <lineage>
        <taxon>Bacteria</taxon>
        <taxon>Bacillati</taxon>
        <taxon>Cyanobacteriota</taxon>
        <taxon>Cyanophyceae</taxon>
        <taxon>Oscillatoriophycideae</taxon>
        <taxon>Oscillatoriales</taxon>
        <taxon>Microcoleaceae</taxon>
        <taxon>Trichodesmium</taxon>
    </lineage>
</organism>
<keyword evidence="1" id="KW-0812">Transmembrane</keyword>
<protein>
    <recommendedName>
        <fullName evidence="2">DM13 domain-containing protein</fullName>
    </recommendedName>
</protein>
<reference evidence="3" key="1">
    <citation type="submission" date="2006-06" db="EMBL/GenBank/DDBJ databases">
        <title>Complete sequence of Trichodesmium erythraeum IMS101.</title>
        <authorList>
            <consortium name="US DOE Joint Genome Institute"/>
            <person name="Copeland A."/>
            <person name="Lucas S."/>
            <person name="Lapidus A."/>
            <person name="Barry K."/>
            <person name="Detter J.C."/>
            <person name="Glavina del Rio T."/>
            <person name="Hammon N."/>
            <person name="Israni S."/>
            <person name="Dalin E."/>
            <person name="Tice H."/>
            <person name="Pitluck S."/>
            <person name="Kiss H."/>
            <person name="Munk A.C."/>
            <person name="Brettin T."/>
            <person name="Bruce D."/>
            <person name="Han C."/>
            <person name="Tapia R."/>
            <person name="Gilna P."/>
            <person name="Schmutz J."/>
            <person name="Larimer F."/>
            <person name="Land M."/>
            <person name="Hauser L."/>
            <person name="Kyrpides N."/>
            <person name="Kim E."/>
            <person name="Richardson P."/>
        </authorList>
    </citation>
    <scope>NUCLEOTIDE SEQUENCE [LARGE SCALE GENOMIC DNA]</scope>
    <source>
        <strain evidence="3">IMS101</strain>
    </source>
</reference>
<sequence length="208" mass="23549">MKKIMVFSLAIVRKIYKDKSYKWRQVYIIFNCLVVLIFFGEGITGGRDLLKVSLSWQQKYLYNCDWQNQVCLDSKSQSKSPEVLVASISNYPTLVQANQVLASGKFVTVTRGENTKGRAEIIRVGGKTQVRLGENFSTMVGPAVKLVLHKQSRPESYTGENYVPLGDLKSFTGEQVYNIPEGISWQDFPNVVVWCERFDVTFGSAKLN</sequence>
<dbReference type="AlphaFoldDB" id="Q112X0"/>